<evidence type="ECO:0000256" key="7">
    <source>
        <dbReference type="ARBA" id="ARBA00022692"/>
    </source>
</evidence>
<dbReference type="RefSeq" id="WP_011791325.1">
    <property type="nucleotide sequence ID" value="NC_008751.1"/>
</dbReference>
<feature type="domain" description="PAC" evidence="17">
    <location>
        <begin position="368"/>
        <end position="420"/>
    </location>
</feature>
<feature type="compositionally biased region" description="Low complexity" evidence="13">
    <location>
        <begin position="199"/>
        <end position="210"/>
    </location>
</feature>
<dbReference type="PROSITE" id="PS50109">
    <property type="entry name" value="HIS_KIN"/>
    <property type="match status" value="1"/>
</dbReference>
<dbReference type="SUPFAM" id="SSF103190">
    <property type="entry name" value="Sensory domain-like"/>
    <property type="match status" value="1"/>
</dbReference>
<keyword evidence="7 14" id="KW-0812">Transmembrane</keyword>
<evidence type="ECO:0000256" key="11">
    <source>
        <dbReference type="ARBA" id="ARBA00022989"/>
    </source>
</evidence>
<evidence type="ECO:0000256" key="1">
    <source>
        <dbReference type="ARBA" id="ARBA00000085"/>
    </source>
</evidence>
<dbReference type="EC" id="2.7.13.3" evidence="3"/>
<dbReference type="Pfam" id="PF00512">
    <property type="entry name" value="HisKA"/>
    <property type="match status" value="1"/>
</dbReference>
<evidence type="ECO:0000256" key="2">
    <source>
        <dbReference type="ARBA" id="ARBA00004651"/>
    </source>
</evidence>
<dbReference type="InterPro" id="IPR000700">
    <property type="entry name" value="PAS-assoc_C"/>
</dbReference>
<dbReference type="AlphaFoldDB" id="A0A0H3A6E9"/>
<dbReference type="SUPFAM" id="SSF55785">
    <property type="entry name" value="PYP-like sensor domain (PAS domain)"/>
    <property type="match status" value="1"/>
</dbReference>
<reference evidence="19" key="1">
    <citation type="journal article" date="2009" name="Environ. Microbiol.">
        <title>Contribution of mobile genetic elements to Desulfovibrio vulgaris genome plasticity.</title>
        <authorList>
            <person name="Walker C.B."/>
            <person name="Stolyar S."/>
            <person name="Chivian D."/>
            <person name="Pinel N."/>
            <person name="Gabster J.A."/>
            <person name="Dehal P.S."/>
            <person name="He Z."/>
            <person name="Yang Z.K."/>
            <person name="Yen H.C."/>
            <person name="Zhou J."/>
            <person name="Wall J.D."/>
            <person name="Hazen T.C."/>
            <person name="Arkin A.P."/>
            <person name="Stahl D.A."/>
        </authorList>
    </citation>
    <scope>NUCLEOTIDE SEQUENCE [LARGE SCALE GENOMIC DNA]</scope>
    <source>
        <strain evidence="19">DP4</strain>
    </source>
</reference>
<keyword evidence="6" id="KW-0808">Transferase</keyword>
<dbReference type="GO" id="GO:0005524">
    <property type="term" value="F:ATP binding"/>
    <property type="evidence" value="ECO:0007669"/>
    <property type="project" value="UniProtKB-KW"/>
</dbReference>
<keyword evidence="10" id="KW-0067">ATP-binding</keyword>
<keyword evidence="11 14" id="KW-1133">Transmembrane helix</keyword>
<keyword evidence="12" id="KW-0902">Two-component regulatory system</keyword>
<accession>A0A0H3A6E9</accession>
<dbReference type="PRINTS" id="PR00344">
    <property type="entry name" value="BCTRLSENSOR"/>
</dbReference>
<dbReference type="CDD" id="cd00082">
    <property type="entry name" value="HisKA"/>
    <property type="match status" value="1"/>
</dbReference>
<dbReference type="InterPro" id="IPR013656">
    <property type="entry name" value="PAS_4"/>
</dbReference>
<dbReference type="InterPro" id="IPR003594">
    <property type="entry name" value="HATPase_dom"/>
</dbReference>
<dbReference type="KEGG" id="dvl:Dvul_0016"/>
<dbReference type="InterPro" id="IPR036097">
    <property type="entry name" value="HisK_dim/P_sf"/>
</dbReference>
<evidence type="ECO:0000256" key="5">
    <source>
        <dbReference type="ARBA" id="ARBA00022553"/>
    </source>
</evidence>
<dbReference type="NCBIfam" id="TIGR00229">
    <property type="entry name" value="sensory_box"/>
    <property type="match status" value="1"/>
</dbReference>
<evidence type="ECO:0000259" key="15">
    <source>
        <dbReference type="PROSITE" id="PS50109"/>
    </source>
</evidence>
<dbReference type="PANTHER" id="PTHR43065">
    <property type="entry name" value="SENSOR HISTIDINE KINASE"/>
    <property type="match status" value="1"/>
</dbReference>
<keyword evidence="9 18" id="KW-0418">Kinase</keyword>
<keyword evidence="8" id="KW-0547">Nucleotide-binding</keyword>
<dbReference type="InterPro" id="IPR003661">
    <property type="entry name" value="HisK_dim/P_dom"/>
</dbReference>
<evidence type="ECO:0000313" key="19">
    <source>
        <dbReference type="Proteomes" id="UP000009173"/>
    </source>
</evidence>
<sequence length="679" mass="72544" precursor="true">MTPSTVLERLRSRLASPWSLVLLAALLVAGIVAVLLGSYHGAASTMTRILTEKGASLIRSFEAGARTGMRHSAGLRLQILLEEMADQPDIRFIAVVSPEGEVLAHSDMTRVGTRLFNPDELQRLDAGTEPRWTLLPGDGGDDFVVFRLFDPVRRRAMFTPEGGRMAPPPPDDARLEHPDDQRPRSRAERFARWRERQEGLSPFPGSLPLPEDGRGDTGRREHGGHGMHGGFDASCMRSPQGPPPVILVGLDMQPFAEARAQDRNHALLMLALAGGVAVAGVLSLVWSRREQAARRRLMASQAFAAKVVSSLPDGLVAFDREGRIDECNAAGADLLGVGASSALGQGASWLPAPLDAMAAYLLGGGVLAPTEVECRRADGTSVPLGVRGARIVDDEGRAVGVILLLRDLSEVRHLEAEVRRREKLAAVGNLAAGVAHEIRNPLSSIKGYATYFGTRFPEGSDDREAARVMVQEVDRLNRVISDLIGLSRPSDIRPRPTRVADIVDHALRLVRPDAEARKVAVRFEAAPDVPEALVDPDRFAQALLNVCLNGMEAMGDGGELMVTAYRHGDGRVAVSVRDTGPGISPENLSRVFDPYFTTKGQGTGLGLAIVHKIIEAHGGEVGFRSEPGHGTECTFILPAVHAGATPDIRADAAGAGKPRAATSAGILAGTPDQDTDKGE</sequence>
<feature type="compositionally biased region" description="Low complexity" evidence="13">
    <location>
        <begin position="651"/>
        <end position="664"/>
    </location>
</feature>
<comment type="subcellular location">
    <subcellularLocation>
        <location evidence="2">Cell membrane</location>
        <topology evidence="2">Multi-pass membrane protein</topology>
    </subcellularLocation>
</comment>
<keyword evidence="5" id="KW-0597">Phosphoprotein</keyword>
<feature type="transmembrane region" description="Helical" evidence="14">
    <location>
        <begin position="266"/>
        <end position="286"/>
    </location>
</feature>
<dbReference type="InterPro" id="IPR000014">
    <property type="entry name" value="PAS"/>
</dbReference>
<feature type="domain" description="PAS" evidence="16">
    <location>
        <begin position="300"/>
        <end position="345"/>
    </location>
</feature>
<organism evidence="18 19">
    <name type="scientific">Nitratidesulfovibrio vulgaris (strain DP4)</name>
    <name type="common">Desulfovibrio vulgaris</name>
    <dbReference type="NCBI Taxonomy" id="391774"/>
    <lineage>
        <taxon>Bacteria</taxon>
        <taxon>Pseudomonadati</taxon>
        <taxon>Thermodesulfobacteriota</taxon>
        <taxon>Desulfovibrionia</taxon>
        <taxon>Desulfovibrionales</taxon>
        <taxon>Desulfovibrionaceae</taxon>
        <taxon>Nitratidesulfovibrio</taxon>
    </lineage>
</organism>
<evidence type="ECO:0000256" key="10">
    <source>
        <dbReference type="ARBA" id="ARBA00022840"/>
    </source>
</evidence>
<dbReference type="InterPro" id="IPR036890">
    <property type="entry name" value="HATPase_C_sf"/>
</dbReference>
<dbReference type="InterPro" id="IPR035965">
    <property type="entry name" value="PAS-like_dom_sf"/>
</dbReference>
<proteinExistence type="predicted"/>
<feature type="domain" description="Histidine kinase" evidence="15">
    <location>
        <begin position="433"/>
        <end position="641"/>
    </location>
</feature>
<dbReference type="InterPro" id="IPR001610">
    <property type="entry name" value="PAC"/>
</dbReference>
<feature type="region of interest" description="Disordered" evidence="13">
    <location>
        <begin position="159"/>
        <end position="226"/>
    </location>
</feature>
<dbReference type="InterPro" id="IPR029151">
    <property type="entry name" value="Sensor-like_sf"/>
</dbReference>
<dbReference type="HOGENOM" id="CLU_000445_89_29_7"/>
<evidence type="ECO:0000256" key="14">
    <source>
        <dbReference type="SAM" id="Phobius"/>
    </source>
</evidence>
<name>A0A0H3A6E9_NITV4</name>
<dbReference type="GO" id="GO:0000155">
    <property type="term" value="F:phosphorelay sensor kinase activity"/>
    <property type="evidence" value="ECO:0007669"/>
    <property type="project" value="InterPro"/>
</dbReference>
<evidence type="ECO:0000256" key="6">
    <source>
        <dbReference type="ARBA" id="ARBA00022679"/>
    </source>
</evidence>
<dbReference type="Gene3D" id="1.10.287.130">
    <property type="match status" value="1"/>
</dbReference>
<dbReference type="PROSITE" id="PS50112">
    <property type="entry name" value="PAS"/>
    <property type="match status" value="1"/>
</dbReference>
<feature type="region of interest" description="Disordered" evidence="13">
    <location>
        <begin position="649"/>
        <end position="679"/>
    </location>
</feature>
<evidence type="ECO:0000259" key="17">
    <source>
        <dbReference type="PROSITE" id="PS50113"/>
    </source>
</evidence>
<evidence type="ECO:0000256" key="8">
    <source>
        <dbReference type="ARBA" id="ARBA00022741"/>
    </source>
</evidence>
<dbReference type="SMART" id="SM00086">
    <property type="entry name" value="PAC"/>
    <property type="match status" value="1"/>
</dbReference>
<dbReference type="Gene3D" id="3.30.450.20">
    <property type="entry name" value="PAS domain"/>
    <property type="match status" value="1"/>
</dbReference>
<dbReference type="EMBL" id="CP000527">
    <property type="protein sequence ID" value="ABM27040.1"/>
    <property type="molecule type" value="Genomic_DNA"/>
</dbReference>
<dbReference type="InterPro" id="IPR005467">
    <property type="entry name" value="His_kinase_dom"/>
</dbReference>
<evidence type="ECO:0000256" key="4">
    <source>
        <dbReference type="ARBA" id="ARBA00022475"/>
    </source>
</evidence>
<dbReference type="GO" id="GO:0005886">
    <property type="term" value="C:plasma membrane"/>
    <property type="evidence" value="ECO:0007669"/>
    <property type="project" value="UniProtKB-SubCell"/>
</dbReference>
<dbReference type="PROSITE" id="PS50113">
    <property type="entry name" value="PAC"/>
    <property type="match status" value="1"/>
</dbReference>
<evidence type="ECO:0000256" key="12">
    <source>
        <dbReference type="ARBA" id="ARBA00023012"/>
    </source>
</evidence>
<protein>
    <recommendedName>
        <fullName evidence="3">histidine kinase</fullName>
        <ecNumber evidence="3">2.7.13.3</ecNumber>
    </recommendedName>
</protein>
<dbReference type="Proteomes" id="UP000009173">
    <property type="component" value="Chromosome"/>
</dbReference>
<feature type="compositionally biased region" description="Basic and acidic residues" evidence="13">
    <location>
        <begin position="211"/>
        <end position="224"/>
    </location>
</feature>
<evidence type="ECO:0000259" key="16">
    <source>
        <dbReference type="PROSITE" id="PS50112"/>
    </source>
</evidence>
<gene>
    <name evidence="18" type="ordered locus">Dvul_0016</name>
</gene>
<comment type="catalytic activity">
    <reaction evidence="1">
        <text>ATP + protein L-histidine = ADP + protein N-phospho-L-histidine.</text>
        <dbReference type="EC" id="2.7.13.3"/>
    </reaction>
</comment>
<feature type="compositionally biased region" description="Basic and acidic residues" evidence="13">
    <location>
        <begin position="171"/>
        <end position="198"/>
    </location>
</feature>
<dbReference type="PANTHER" id="PTHR43065:SF10">
    <property type="entry name" value="PEROXIDE STRESS-ACTIVATED HISTIDINE KINASE MAK3"/>
    <property type="match status" value="1"/>
</dbReference>
<feature type="transmembrane region" description="Helical" evidence="14">
    <location>
        <begin position="20"/>
        <end position="39"/>
    </location>
</feature>
<evidence type="ECO:0000256" key="9">
    <source>
        <dbReference type="ARBA" id="ARBA00022777"/>
    </source>
</evidence>
<dbReference type="InterPro" id="IPR004358">
    <property type="entry name" value="Sig_transdc_His_kin-like_C"/>
</dbReference>
<evidence type="ECO:0000256" key="3">
    <source>
        <dbReference type="ARBA" id="ARBA00012438"/>
    </source>
</evidence>
<dbReference type="SUPFAM" id="SSF55874">
    <property type="entry name" value="ATPase domain of HSP90 chaperone/DNA topoisomerase II/histidine kinase"/>
    <property type="match status" value="1"/>
</dbReference>
<keyword evidence="4" id="KW-1003">Cell membrane</keyword>
<dbReference type="Pfam" id="PF02518">
    <property type="entry name" value="HATPase_c"/>
    <property type="match status" value="1"/>
</dbReference>
<dbReference type="Gene3D" id="3.30.565.10">
    <property type="entry name" value="Histidine kinase-like ATPase, C-terminal domain"/>
    <property type="match status" value="1"/>
</dbReference>
<dbReference type="SMART" id="SM00387">
    <property type="entry name" value="HATPase_c"/>
    <property type="match status" value="1"/>
</dbReference>
<keyword evidence="14" id="KW-0472">Membrane</keyword>
<dbReference type="CDD" id="cd00130">
    <property type="entry name" value="PAS"/>
    <property type="match status" value="1"/>
</dbReference>
<dbReference type="SMART" id="SM00388">
    <property type="entry name" value="HisKA"/>
    <property type="match status" value="1"/>
</dbReference>
<dbReference type="Pfam" id="PF08448">
    <property type="entry name" value="PAS_4"/>
    <property type="match status" value="1"/>
</dbReference>
<evidence type="ECO:0000313" key="18">
    <source>
        <dbReference type="EMBL" id="ABM27040.1"/>
    </source>
</evidence>
<dbReference type="SUPFAM" id="SSF47384">
    <property type="entry name" value="Homodimeric domain of signal transducing histidine kinase"/>
    <property type="match status" value="1"/>
</dbReference>
<evidence type="ECO:0000256" key="13">
    <source>
        <dbReference type="SAM" id="MobiDB-lite"/>
    </source>
</evidence>